<dbReference type="EC" id="2.7.7.65" evidence="1"/>
<evidence type="ECO:0000256" key="1">
    <source>
        <dbReference type="ARBA" id="ARBA00012528"/>
    </source>
</evidence>
<dbReference type="CDD" id="cd01949">
    <property type="entry name" value="GGDEF"/>
    <property type="match status" value="1"/>
</dbReference>
<dbReference type="NCBIfam" id="TIGR00254">
    <property type="entry name" value="GGDEF"/>
    <property type="match status" value="1"/>
</dbReference>
<dbReference type="PROSITE" id="PS50887">
    <property type="entry name" value="GGDEF"/>
    <property type="match status" value="1"/>
</dbReference>
<dbReference type="Proteomes" id="UP001589645">
    <property type="component" value="Unassembled WGS sequence"/>
</dbReference>
<dbReference type="Pfam" id="PF00990">
    <property type="entry name" value="GGDEF"/>
    <property type="match status" value="1"/>
</dbReference>
<dbReference type="InterPro" id="IPR029787">
    <property type="entry name" value="Nucleotide_cyclase"/>
</dbReference>
<keyword evidence="3" id="KW-0175">Coiled coil</keyword>
<keyword evidence="6" id="KW-1185">Reference proteome</keyword>
<feature type="domain" description="GGDEF" evidence="4">
    <location>
        <begin position="75"/>
        <end position="210"/>
    </location>
</feature>
<evidence type="ECO:0000256" key="3">
    <source>
        <dbReference type="SAM" id="Coils"/>
    </source>
</evidence>
<feature type="coiled-coil region" evidence="3">
    <location>
        <begin position="19"/>
        <end position="46"/>
    </location>
</feature>
<organism evidence="5 6">
    <name type="scientific">Vibrio olivae</name>
    <dbReference type="NCBI Taxonomy" id="1243002"/>
    <lineage>
        <taxon>Bacteria</taxon>
        <taxon>Pseudomonadati</taxon>
        <taxon>Pseudomonadota</taxon>
        <taxon>Gammaproteobacteria</taxon>
        <taxon>Vibrionales</taxon>
        <taxon>Vibrionaceae</taxon>
        <taxon>Vibrio</taxon>
    </lineage>
</organism>
<evidence type="ECO:0000313" key="6">
    <source>
        <dbReference type="Proteomes" id="UP001589645"/>
    </source>
</evidence>
<proteinExistence type="predicted"/>
<dbReference type="PANTHER" id="PTHR45138:SF9">
    <property type="entry name" value="DIGUANYLATE CYCLASE DGCM-RELATED"/>
    <property type="match status" value="1"/>
</dbReference>
<dbReference type="SMART" id="SM00267">
    <property type="entry name" value="GGDEF"/>
    <property type="match status" value="1"/>
</dbReference>
<protein>
    <recommendedName>
        <fullName evidence="1">diguanylate cyclase</fullName>
        <ecNumber evidence="1">2.7.7.65</ecNumber>
    </recommendedName>
</protein>
<gene>
    <name evidence="5" type="ORF">ACFFUV_18195</name>
</gene>
<dbReference type="InterPro" id="IPR050469">
    <property type="entry name" value="Diguanylate_Cyclase"/>
</dbReference>
<comment type="catalytic activity">
    <reaction evidence="2">
        <text>2 GTP = 3',3'-c-di-GMP + 2 diphosphate</text>
        <dbReference type="Rhea" id="RHEA:24898"/>
        <dbReference type="ChEBI" id="CHEBI:33019"/>
        <dbReference type="ChEBI" id="CHEBI:37565"/>
        <dbReference type="ChEBI" id="CHEBI:58805"/>
        <dbReference type="EC" id="2.7.7.65"/>
    </reaction>
</comment>
<sequence length="217" mass="25072">MMVFDSIERHEDRVNSRYEKTLQETIFHLEQKNKELMQKITQLESRLNHDYLTKLKSREAALNAIDSSLKNNEIHTIAVVFMDMDNLKLINDYGGHILGDEALKLFGSTLKLLEKPAHCISRLGGDEFIAILPNYTESQVHEWCLALDELLKQTNPLSFNAQKIKVTVSTGYYLYDKHSDNPTKTSQDMIELADSSMYVSKREKFTIRKRTPTTQTI</sequence>
<comment type="caution">
    <text evidence="5">The sequence shown here is derived from an EMBL/GenBank/DDBJ whole genome shotgun (WGS) entry which is preliminary data.</text>
</comment>
<dbReference type="EMBL" id="JBHMEP010000007">
    <property type="protein sequence ID" value="MFB9136904.1"/>
    <property type="molecule type" value="Genomic_DNA"/>
</dbReference>
<accession>A0ABV5HS19</accession>
<dbReference type="InterPro" id="IPR043128">
    <property type="entry name" value="Rev_trsase/Diguanyl_cyclase"/>
</dbReference>
<dbReference type="SUPFAM" id="SSF55073">
    <property type="entry name" value="Nucleotide cyclase"/>
    <property type="match status" value="1"/>
</dbReference>
<reference evidence="5 6" key="1">
    <citation type="submission" date="2024-09" db="EMBL/GenBank/DDBJ databases">
        <authorList>
            <person name="Sun Q."/>
            <person name="Mori K."/>
        </authorList>
    </citation>
    <scope>NUCLEOTIDE SEQUENCE [LARGE SCALE GENOMIC DNA]</scope>
    <source>
        <strain evidence="5 6">CECT 8064</strain>
    </source>
</reference>
<evidence type="ECO:0000259" key="4">
    <source>
        <dbReference type="PROSITE" id="PS50887"/>
    </source>
</evidence>
<evidence type="ECO:0000256" key="2">
    <source>
        <dbReference type="ARBA" id="ARBA00034247"/>
    </source>
</evidence>
<evidence type="ECO:0000313" key="5">
    <source>
        <dbReference type="EMBL" id="MFB9136904.1"/>
    </source>
</evidence>
<dbReference type="PANTHER" id="PTHR45138">
    <property type="entry name" value="REGULATORY COMPONENTS OF SENSORY TRANSDUCTION SYSTEM"/>
    <property type="match status" value="1"/>
</dbReference>
<dbReference type="RefSeq" id="WP_049879076.1">
    <property type="nucleotide sequence ID" value="NZ_JBHMEP010000007.1"/>
</dbReference>
<dbReference type="InterPro" id="IPR000160">
    <property type="entry name" value="GGDEF_dom"/>
</dbReference>
<name>A0ABV5HS19_9VIBR</name>
<dbReference type="Gene3D" id="3.30.70.270">
    <property type="match status" value="1"/>
</dbReference>